<name>A0AA39M1V3_9BILA</name>
<dbReference type="AlphaFoldDB" id="A0AA39M1V3"/>
<comment type="caution">
    <text evidence="2">The sequence shown here is derived from an EMBL/GenBank/DDBJ whole genome shotgun (WGS) entry which is preliminary data.</text>
</comment>
<organism evidence="2 3">
    <name type="scientific">Steinernema hermaphroditum</name>
    <dbReference type="NCBI Taxonomy" id="289476"/>
    <lineage>
        <taxon>Eukaryota</taxon>
        <taxon>Metazoa</taxon>
        <taxon>Ecdysozoa</taxon>
        <taxon>Nematoda</taxon>
        <taxon>Chromadorea</taxon>
        <taxon>Rhabditida</taxon>
        <taxon>Tylenchina</taxon>
        <taxon>Panagrolaimomorpha</taxon>
        <taxon>Strongyloidoidea</taxon>
        <taxon>Steinernematidae</taxon>
        <taxon>Steinernema</taxon>
    </lineage>
</organism>
<accession>A0AA39M1V3</accession>
<keyword evidence="3" id="KW-1185">Reference proteome</keyword>
<proteinExistence type="predicted"/>
<evidence type="ECO:0000256" key="1">
    <source>
        <dbReference type="SAM" id="MobiDB-lite"/>
    </source>
</evidence>
<dbReference type="EMBL" id="JAUCMV010000002">
    <property type="protein sequence ID" value="KAK0417455.1"/>
    <property type="molecule type" value="Genomic_DNA"/>
</dbReference>
<dbReference type="Proteomes" id="UP001175271">
    <property type="component" value="Unassembled WGS sequence"/>
</dbReference>
<evidence type="ECO:0000313" key="3">
    <source>
        <dbReference type="Proteomes" id="UP001175271"/>
    </source>
</evidence>
<sequence length="89" mass="10158">MAAPVLRSLRMADGFKAPERVAWSPRVFSAATNDDGRTRRKQLIRRLGEKVAPRGVSLRDRRRVRPRLRPRDSSAREHLLASRRASGID</sequence>
<evidence type="ECO:0000313" key="2">
    <source>
        <dbReference type="EMBL" id="KAK0417455.1"/>
    </source>
</evidence>
<protein>
    <submittedName>
        <fullName evidence="2">Uncharacterized protein</fullName>
    </submittedName>
</protein>
<reference evidence="2" key="1">
    <citation type="submission" date="2023-06" db="EMBL/GenBank/DDBJ databases">
        <title>Genomic analysis of the entomopathogenic nematode Steinernema hermaphroditum.</title>
        <authorList>
            <person name="Schwarz E.M."/>
            <person name="Heppert J.K."/>
            <person name="Baniya A."/>
            <person name="Schwartz H.T."/>
            <person name="Tan C.-H."/>
            <person name="Antoshechkin I."/>
            <person name="Sternberg P.W."/>
            <person name="Goodrich-Blair H."/>
            <person name="Dillman A.R."/>
        </authorList>
    </citation>
    <scope>NUCLEOTIDE SEQUENCE</scope>
    <source>
        <strain evidence="2">PS9179</strain>
        <tissue evidence="2">Whole animal</tissue>
    </source>
</reference>
<feature type="compositionally biased region" description="Basic and acidic residues" evidence="1">
    <location>
        <begin position="69"/>
        <end position="80"/>
    </location>
</feature>
<gene>
    <name evidence="2" type="ORF">QR680_013018</name>
</gene>
<feature type="region of interest" description="Disordered" evidence="1">
    <location>
        <begin position="55"/>
        <end position="89"/>
    </location>
</feature>